<feature type="compositionally biased region" description="Basic and acidic residues" evidence="7">
    <location>
        <begin position="62"/>
        <end position="81"/>
    </location>
</feature>
<evidence type="ECO:0000256" key="1">
    <source>
        <dbReference type="ARBA" id="ARBA00022490"/>
    </source>
</evidence>
<dbReference type="Proteomes" id="UP000557217">
    <property type="component" value="Unassembled WGS sequence"/>
</dbReference>
<dbReference type="Pfam" id="PF01424">
    <property type="entry name" value="R3H"/>
    <property type="match status" value="1"/>
</dbReference>
<dbReference type="Gene3D" id="3.30.1370.50">
    <property type="entry name" value="R3H-like domain"/>
    <property type="match status" value="1"/>
</dbReference>
<comment type="subcellular location">
    <subcellularLocation>
        <location evidence="6">Cytoplasm</location>
    </subcellularLocation>
</comment>
<dbReference type="InterPro" id="IPR004087">
    <property type="entry name" value="KH_dom"/>
</dbReference>
<comment type="similarity">
    <text evidence="6">Belongs to the KhpB RNA-binding protein family.</text>
</comment>
<dbReference type="PANTHER" id="PTHR35800:SF1">
    <property type="entry name" value="RNA-BINDING PROTEIN KHPB"/>
    <property type="match status" value="1"/>
</dbReference>
<dbReference type="PROSITE" id="PS51061">
    <property type="entry name" value="R3H"/>
    <property type="match status" value="1"/>
</dbReference>
<keyword evidence="1 6" id="KW-0963">Cytoplasm</keyword>
<feature type="compositionally biased region" description="Acidic residues" evidence="7">
    <location>
        <begin position="90"/>
        <end position="102"/>
    </location>
</feature>
<comment type="caution">
    <text evidence="9">The sequence shown here is derived from an EMBL/GenBank/DDBJ whole genome shotgun (WGS) entry which is preliminary data.</text>
</comment>
<dbReference type="GO" id="GO:0003723">
    <property type="term" value="F:RNA binding"/>
    <property type="evidence" value="ECO:0007669"/>
    <property type="project" value="UniProtKB-UniRule"/>
</dbReference>
<dbReference type="PANTHER" id="PTHR35800">
    <property type="entry name" value="PROTEIN JAG"/>
    <property type="match status" value="1"/>
</dbReference>
<dbReference type="SMART" id="SM00322">
    <property type="entry name" value="KH"/>
    <property type="match status" value="1"/>
</dbReference>
<dbReference type="SMART" id="SM00393">
    <property type="entry name" value="R3H"/>
    <property type="match status" value="1"/>
</dbReference>
<evidence type="ECO:0000256" key="6">
    <source>
        <dbReference type="HAMAP-Rule" id="MF_00867"/>
    </source>
</evidence>
<dbReference type="Gene3D" id="3.30.30.80">
    <property type="entry name" value="probable RNA-binding protein from clostridium symbiosum atcc 14940"/>
    <property type="match status" value="1"/>
</dbReference>
<dbReference type="CDD" id="cd02644">
    <property type="entry name" value="R3H_jag"/>
    <property type="match status" value="1"/>
</dbReference>
<dbReference type="Pfam" id="PF14804">
    <property type="entry name" value="Jag_N"/>
    <property type="match status" value="1"/>
</dbReference>
<feature type="region of interest" description="Disordered" evidence="7">
    <location>
        <begin position="62"/>
        <end position="103"/>
    </location>
</feature>
<dbReference type="Pfam" id="PF13083">
    <property type="entry name" value="KH_KhpA-B"/>
    <property type="match status" value="1"/>
</dbReference>
<evidence type="ECO:0000256" key="3">
    <source>
        <dbReference type="ARBA" id="ARBA00022960"/>
    </source>
</evidence>
<keyword evidence="5 6" id="KW-0961">Cell wall biogenesis/degradation</keyword>
<dbReference type="InterPro" id="IPR038247">
    <property type="entry name" value="Jag_N_dom_sf"/>
</dbReference>
<evidence type="ECO:0000313" key="9">
    <source>
        <dbReference type="EMBL" id="MBB5150447.1"/>
    </source>
</evidence>
<dbReference type="SUPFAM" id="SSF82708">
    <property type="entry name" value="R3H domain"/>
    <property type="match status" value="1"/>
</dbReference>
<proteinExistence type="inferred from homology"/>
<evidence type="ECO:0000313" key="10">
    <source>
        <dbReference type="Proteomes" id="UP000557217"/>
    </source>
</evidence>
<feature type="domain" description="R3H" evidence="8">
    <location>
        <begin position="184"/>
        <end position="250"/>
    </location>
</feature>
<dbReference type="GO" id="GO:0071555">
    <property type="term" value="P:cell wall organization"/>
    <property type="evidence" value="ECO:0007669"/>
    <property type="project" value="UniProtKB-KW"/>
</dbReference>
<dbReference type="HAMAP" id="MF_00867">
    <property type="entry name" value="KhpB"/>
    <property type="match status" value="1"/>
</dbReference>
<dbReference type="GO" id="GO:0005737">
    <property type="term" value="C:cytoplasm"/>
    <property type="evidence" value="ECO:0007669"/>
    <property type="project" value="UniProtKB-SubCell"/>
</dbReference>
<sequence length="250" mass="28096">MKQITQTGATKEEAIALALQKLGVSRKQVEIEVLQEAKKGFLGFGARPAEVRVTIIEEVTEEKEKGQEKLAEDGTPEEVKASIEPQSEQSNDEEVQEEEQPDPIESAVQYLTNIAKAMDIHDLKIETEKEGKTILFKLESEKAALIIGKRGANLNALQQLTQLVVNKTAKSYVTVRLDVENYRERRQLALEQLAERMADKAIRTGKKVALEPMPSYERKIIHNALANRLDVETYSEGVEPNRHLVIEPVK</sequence>
<gene>
    <name evidence="6" type="primary">khpB</name>
    <name evidence="6" type="synonym">eloR</name>
    <name evidence="9" type="ORF">HNR36_002873</name>
</gene>
<dbReference type="Gene3D" id="3.30.300.20">
    <property type="match status" value="1"/>
</dbReference>
<keyword evidence="4 6" id="KW-0143">Chaperone</keyword>
<evidence type="ECO:0000259" key="8">
    <source>
        <dbReference type="PROSITE" id="PS51061"/>
    </source>
</evidence>
<comment type="function">
    <text evidence="6">A probable RNA chaperone. Forms a complex with KhpA which binds to cellular RNA and controls its expression. Plays a role in peptidoglycan (PG) homeostasis and cell length regulation.</text>
</comment>
<keyword evidence="2 6" id="KW-0694">RNA-binding</keyword>
<dbReference type="AlphaFoldDB" id="A0A840PWS4"/>
<evidence type="ECO:0000256" key="5">
    <source>
        <dbReference type="ARBA" id="ARBA00023316"/>
    </source>
</evidence>
<dbReference type="InterPro" id="IPR034079">
    <property type="entry name" value="R3H_KhpB"/>
</dbReference>
<dbReference type="GO" id="GO:0009252">
    <property type="term" value="P:peptidoglycan biosynthetic process"/>
    <property type="evidence" value="ECO:0007669"/>
    <property type="project" value="UniProtKB-UniRule"/>
</dbReference>
<protein>
    <recommendedName>
        <fullName evidence="6">RNA-binding protein KhpB</fullName>
    </recommendedName>
    <alternativeName>
        <fullName evidence="6">RNA-binding protein EloR</fullName>
    </alternativeName>
</protein>
<dbReference type="NCBIfam" id="NF041568">
    <property type="entry name" value="Jag_EloR"/>
    <property type="match status" value="1"/>
</dbReference>
<dbReference type="InterPro" id="IPR038008">
    <property type="entry name" value="Jag_KH"/>
</dbReference>
<dbReference type="InterPro" id="IPR015946">
    <property type="entry name" value="KH_dom-like_a/b"/>
</dbReference>
<accession>A0A840PWS4</accession>
<reference evidence="9 10" key="1">
    <citation type="submission" date="2020-08" db="EMBL/GenBank/DDBJ databases">
        <title>Genomic Encyclopedia of Type Strains, Phase IV (KMG-IV): sequencing the most valuable type-strain genomes for metagenomic binning, comparative biology and taxonomic classification.</title>
        <authorList>
            <person name="Goeker M."/>
        </authorList>
    </citation>
    <scope>NUCLEOTIDE SEQUENCE [LARGE SCALE GENOMIC DNA]</scope>
    <source>
        <strain evidence="9 10">DSM 10633</strain>
    </source>
</reference>
<name>A0A840PWS4_URETH</name>
<evidence type="ECO:0000256" key="7">
    <source>
        <dbReference type="SAM" id="MobiDB-lite"/>
    </source>
</evidence>
<dbReference type="InterPro" id="IPR036867">
    <property type="entry name" value="R3H_dom_sf"/>
</dbReference>
<dbReference type="EMBL" id="JACHGZ010000055">
    <property type="protein sequence ID" value="MBB5150447.1"/>
    <property type="molecule type" value="Genomic_DNA"/>
</dbReference>
<dbReference type="GO" id="GO:0008360">
    <property type="term" value="P:regulation of cell shape"/>
    <property type="evidence" value="ECO:0007669"/>
    <property type="project" value="UniProtKB-KW"/>
</dbReference>
<dbReference type="InterPro" id="IPR039247">
    <property type="entry name" value="KhpB"/>
</dbReference>
<evidence type="ECO:0000256" key="4">
    <source>
        <dbReference type="ARBA" id="ARBA00023186"/>
    </source>
</evidence>
<comment type="domain">
    <text evidence="6">Has an N-terminal Jag-N domain and 2 RNA-binding domains (KH and R3H).</text>
</comment>
<comment type="caution">
    <text evidence="6">Lacks conserved residue(s) required for the propagation of feature annotation.</text>
</comment>
<dbReference type="InterPro" id="IPR009019">
    <property type="entry name" value="KH_sf_prok-type"/>
</dbReference>
<dbReference type="RefSeq" id="WP_168412426.1">
    <property type="nucleotide sequence ID" value="NZ_JAAXPW010000018.1"/>
</dbReference>
<comment type="subunit">
    <text evidence="6">Forms a complex with KhpA.</text>
</comment>
<keyword evidence="3 6" id="KW-0133">Cell shape</keyword>
<dbReference type="InterPro" id="IPR001374">
    <property type="entry name" value="R3H_dom"/>
</dbReference>
<dbReference type="SMART" id="SM01245">
    <property type="entry name" value="Jag_N"/>
    <property type="match status" value="1"/>
</dbReference>
<dbReference type="SUPFAM" id="SSF54814">
    <property type="entry name" value="Prokaryotic type KH domain (KH-domain type II)"/>
    <property type="match status" value="1"/>
</dbReference>
<keyword evidence="10" id="KW-1185">Reference proteome</keyword>
<organism evidence="9 10">
    <name type="scientific">Ureibacillus thermosphaericus</name>
    <dbReference type="NCBI Taxonomy" id="51173"/>
    <lineage>
        <taxon>Bacteria</taxon>
        <taxon>Bacillati</taxon>
        <taxon>Bacillota</taxon>
        <taxon>Bacilli</taxon>
        <taxon>Bacillales</taxon>
        <taxon>Caryophanaceae</taxon>
        <taxon>Ureibacillus</taxon>
    </lineage>
</organism>
<evidence type="ECO:0000256" key="2">
    <source>
        <dbReference type="ARBA" id="ARBA00022884"/>
    </source>
</evidence>
<dbReference type="CDD" id="cd02414">
    <property type="entry name" value="KH-II_Jag"/>
    <property type="match status" value="1"/>
</dbReference>
<dbReference type="InterPro" id="IPR032782">
    <property type="entry name" value="KhpB_N"/>
</dbReference>